<sequence length="65" mass="7711">MRANKRVRHVRAMQEWDYEWIRLTYPEKSSRELSEIANARFARGWSVGVNYRDPSVALLSDPKTD</sequence>
<dbReference type="RefSeq" id="WP_310062213.1">
    <property type="nucleotide sequence ID" value="NZ_JAVDVQ010000039.1"/>
</dbReference>
<evidence type="ECO:0000313" key="1">
    <source>
        <dbReference type="EMBL" id="MDR7084969.1"/>
    </source>
</evidence>
<keyword evidence="2" id="KW-1185">Reference proteome</keyword>
<dbReference type="EMBL" id="JAVDVQ010000039">
    <property type="protein sequence ID" value="MDR7084969.1"/>
    <property type="molecule type" value="Genomic_DNA"/>
</dbReference>
<name>A0ABU1UIG2_9MICC</name>
<dbReference type="Proteomes" id="UP001252243">
    <property type="component" value="Unassembled WGS sequence"/>
</dbReference>
<protein>
    <submittedName>
        <fullName evidence="1">Uncharacterized protein</fullName>
    </submittedName>
</protein>
<organism evidence="1 2">
    <name type="scientific">Arthrobacter ginsengisoli</name>
    <dbReference type="NCBI Taxonomy" id="1356565"/>
    <lineage>
        <taxon>Bacteria</taxon>
        <taxon>Bacillati</taxon>
        <taxon>Actinomycetota</taxon>
        <taxon>Actinomycetes</taxon>
        <taxon>Micrococcales</taxon>
        <taxon>Micrococcaceae</taxon>
        <taxon>Arthrobacter</taxon>
    </lineage>
</organism>
<evidence type="ECO:0000313" key="2">
    <source>
        <dbReference type="Proteomes" id="UP001252243"/>
    </source>
</evidence>
<gene>
    <name evidence="1" type="ORF">J2X01_004289</name>
</gene>
<proteinExistence type="predicted"/>
<accession>A0ABU1UIG2</accession>
<reference evidence="1 2" key="1">
    <citation type="submission" date="2023-07" db="EMBL/GenBank/DDBJ databases">
        <title>Sorghum-associated microbial communities from plants grown in Nebraska, USA.</title>
        <authorList>
            <person name="Schachtman D."/>
        </authorList>
    </citation>
    <scope>NUCLEOTIDE SEQUENCE [LARGE SCALE GENOMIC DNA]</scope>
    <source>
        <strain evidence="1 2">BE167</strain>
    </source>
</reference>
<comment type="caution">
    <text evidence="1">The sequence shown here is derived from an EMBL/GenBank/DDBJ whole genome shotgun (WGS) entry which is preliminary data.</text>
</comment>